<evidence type="ECO:0000313" key="1">
    <source>
        <dbReference type="EMBL" id="MCE3050185.1"/>
    </source>
</evidence>
<keyword evidence="2" id="KW-1185">Reference proteome</keyword>
<gene>
    <name evidence="1" type="ORF">HAX54_046600</name>
</gene>
<organism evidence="1 2">
    <name type="scientific">Datura stramonium</name>
    <name type="common">Jimsonweed</name>
    <name type="synonym">Common thornapple</name>
    <dbReference type="NCBI Taxonomy" id="4076"/>
    <lineage>
        <taxon>Eukaryota</taxon>
        <taxon>Viridiplantae</taxon>
        <taxon>Streptophyta</taxon>
        <taxon>Embryophyta</taxon>
        <taxon>Tracheophyta</taxon>
        <taxon>Spermatophyta</taxon>
        <taxon>Magnoliopsida</taxon>
        <taxon>eudicotyledons</taxon>
        <taxon>Gunneridae</taxon>
        <taxon>Pentapetalae</taxon>
        <taxon>asterids</taxon>
        <taxon>lamiids</taxon>
        <taxon>Solanales</taxon>
        <taxon>Solanaceae</taxon>
        <taxon>Solanoideae</taxon>
        <taxon>Datureae</taxon>
        <taxon>Datura</taxon>
    </lineage>
</organism>
<protein>
    <submittedName>
        <fullName evidence="1">Uncharacterized protein</fullName>
    </submittedName>
</protein>
<proteinExistence type="predicted"/>
<sequence length="225" mass="24355">MIPGGTSSDGPRSSILGLAGALVFVSQSIIPGETSSEDPRAPLLVPNVDSVSIIPLAAPLMIPSDAPAQVPHPMFHLMDPLRNPPKTVPLMDPSKVSPSFQFSSQIFPSIVPQMFTIIPQQMTLRRAPEMATLIPPTSMTSPMTAPPMSASVFPQVTPQMNPSKNNSLVGASTPINNSQNYYVDFPQSPTFSEIFNWNDDVMTLLDDPSFNNINVEDPNHNNNNF</sequence>
<accession>A0ABS8WL41</accession>
<evidence type="ECO:0000313" key="2">
    <source>
        <dbReference type="Proteomes" id="UP000823775"/>
    </source>
</evidence>
<comment type="caution">
    <text evidence="1">The sequence shown here is derived from an EMBL/GenBank/DDBJ whole genome shotgun (WGS) entry which is preliminary data.</text>
</comment>
<reference evidence="1 2" key="1">
    <citation type="journal article" date="2021" name="BMC Genomics">
        <title>Datura genome reveals duplications of psychoactive alkaloid biosynthetic genes and high mutation rate following tissue culture.</title>
        <authorList>
            <person name="Rajewski A."/>
            <person name="Carter-House D."/>
            <person name="Stajich J."/>
            <person name="Litt A."/>
        </authorList>
    </citation>
    <scope>NUCLEOTIDE SEQUENCE [LARGE SCALE GENOMIC DNA]</scope>
    <source>
        <strain evidence="1">AR-01</strain>
    </source>
</reference>
<name>A0ABS8WL41_DATST</name>
<dbReference type="EMBL" id="JACEIK010007378">
    <property type="protein sequence ID" value="MCE3050185.1"/>
    <property type="molecule type" value="Genomic_DNA"/>
</dbReference>
<dbReference type="Proteomes" id="UP000823775">
    <property type="component" value="Unassembled WGS sequence"/>
</dbReference>